<dbReference type="PATRIC" id="fig|688269.3.peg.1508"/>
<dbReference type="NCBIfam" id="TIGR01549">
    <property type="entry name" value="HAD-SF-IA-v1"/>
    <property type="match status" value="1"/>
</dbReference>
<dbReference type="SUPFAM" id="SSF56784">
    <property type="entry name" value="HAD-like"/>
    <property type="match status" value="1"/>
</dbReference>
<name>F7YUV5_9THEM</name>
<dbReference type="InterPro" id="IPR023198">
    <property type="entry name" value="PGP-like_dom2"/>
</dbReference>
<dbReference type="PANTHER" id="PTHR43611:SF3">
    <property type="entry name" value="FLAVIN MONONUCLEOTIDE HYDROLASE 1, CHLOROPLATIC"/>
    <property type="match status" value="1"/>
</dbReference>
<evidence type="ECO:0000313" key="1">
    <source>
        <dbReference type="EMBL" id="AEH51515.1"/>
    </source>
</evidence>
<dbReference type="Pfam" id="PF00702">
    <property type="entry name" value="Hydrolase"/>
    <property type="match status" value="1"/>
</dbReference>
<accession>F7YUV5</accession>
<protein>
    <submittedName>
        <fullName evidence="1">HAD-superfamily hydrolase, subfamily IA, variant 3</fullName>
    </submittedName>
</protein>
<dbReference type="PANTHER" id="PTHR43611">
    <property type="entry name" value="ALPHA-D-GLUCOSE 1-PHOSPHATE PHOSPHATASE"/>
    <property type="match status" value="1"/>
</dbReference>
<dbReference type="EMBL" id="CP002351">
    <property type="protein sequence ID" value="AEH51515.1"/>
    <property type="molecule type" value="Genomic_DNA"/>
</dbReference>
<dbReference type="AlphaFoldDB" id="F7YUV5"/>
<dbReference type="HOGENOM" id="CLU_045011_9_1_0"/>
<keyword evidence="2" id="KW-1185">Reference proteome</keyword>
<dbReference type="Gene3D" id="1.10.150.240">
    <property type="entry name" value="Putative phosphatase, domain 2"/>
    <property type="match status" value="1"/>
</dbReference>
<dbReference type="Gene3D" id="3.40.50.1000">
    <property type="entry name" value="HAD superfamily/HAD-like"/>
    <property type="match status" value="1"/>
</dbReference>
<dbReference type="RefSeq" id="WP_013932729.1">
    <property type="nucleotide sequence ID" value="NC_015707.1"/>
</dbReference>
<dbReference type="SFLD" id="SFLDS00003">
    <property type="entry name" value="Haloacid_Dehalogenase"/>
    <property type="match status" value="1"/>
</dbReference>
<dbReference type="GO" id="GO:0016787">
    <property type="term" value="F:hydrolase activity"/>
    <property type="evidence" value="ECO:0007669"/>
    <property type="project" value="UniProtKB-KW"/>
</dbReference>
<organism evidence="1 2">
    <name type="scientific">Pseudothermotoga thermarum DSM 5069</name>
    <dbReference type="NCBI Taxonomy" id="688269"/>
    <lineage>
        <taxon>Bacteria</taxon>
        <taxon>Thermotogati</taxon>
        <taxon>Thermotogota</taxon>
        <taxon>Thermotogae</taxon>
        <taxon>Thermotogales</taxon>
        <taxon>Thermotogaceae</taxon>
        <taxon>Pseudothermotoga</taxon>
    </lineage>
</organism>
<dbReference type="SFLD" id="SFLDG01129">
    <property type="entry name" value="C1.5:_HAD__Beta-PGM__Phosphata"/>
    <property type="match status" value="1"/>
</dbReference>
<dbReference type="InterPro" id="IPR036412">
    <property type="entry name" value="HAD-like_sf"/>
</dbReference>
<dbReference type="KEGG" id="tta:Theth_1458"/>
<dbReference type="NCBIfam" id="TIGR01509">
    <property type="entry name" value="HAD-SF-IA-v3"/>
    <property type="match status" value="1"/>
</dbReference>
<dbReference type="eggNOG" id="COG1011">
    <property type="taxonomic scope" value="Bacteria"/>
</dbReference>
<dbReference type="STRING" id="688269.Theth_1458"/>
<dbReference type="PRINTS" id="PR00413">
    <property type="entry name" value="HADHALOGNASE"/>
</dbReference>
<dbReference type="OrthoDB" id="9797415at2"/>
<dbReference type="InterPro" id="IPR023214">
    <property type="entry name" value="HAD_sf"/>
</dbReference>
<reference evidence="1 2" key="1">
    <citation type="submission" date="2010-11" db="EMBL/GenBank/DDBJ databases">
        <title>The complete genome of Thermotoga thermarum DSM 5069.</title>
        <authorList>
            <consortium name="US DOE Joint Genome Institute (JGI-PGF)"/>
            <person name="Lucas S."/>
            <person name="Copeland A."/>
            <person name="Lapidus A."/>
            <person name="Bruce D."/>
            <person name="Goodwin L."/>
            <person name="Pitluck S."/>
            <person name="Kyrpides N."/>
            <person name="Mavromatis K."/>
            <person name="Ivanova N."/>
            <person name="Zeytun A."/>
            <person name="Brettin T."/>
            <person name="Detter J.C."/>
            <person name="Tapia R."/>
            <person name="Han C."/>
            <person name="Land M."/>
            <person name="Hauser L."/>
            <person name="Markowitz V."/>
            <person name="Cheng J.-F."/>
            <person name="Hugenholtz P."/>
            <person name="Woyke T."/>
            <person name="Wu D."/>
            <person name="Spring S."/>
            <person name="Schroeder M."/>
            <person name="Brambilla E."/>
            <person name="Klenk H.-P."/>
            <person name="Eisen J.A."/>
        </authorList>
    </citation>
    <scope>NUCLEOTIDE SEQUENCE [LARGE SCALE GENOMIC DNA]</scope>
    <source>
        <strain evidence="1 2">DSM 5069</strain>
    </source>
</reference>
<keyword evidence="1" id="KW-0378">Hydrolase</keyword>
<dbReference type="InterPro" id="IPR006439">
    <property type="entry name" value="HAD-SF_hydro_IA"/>
</dbReference>
<proteinExistence type="predicted"/>
<dbReference type="Proteomes" id="UP000006804">
    <property type="component" value="Chromosome"/>
</dbReference>
<evidence type="ECO:0000313" key="2">
    <source>
        <dbReference type="Proteomes" id="UP000006804"/>
    </source>
</evidence>
<gene>
    <name evidence="1" type="ORF">Theth_1458</name>
</gene>
<dbReference type="CDD" id="cd02603">
    <property type="entry name" value="HAD_sEH-N_like"/>
    <property type="match status" value="1"/>
</dbReference>
<sequence length="201" mass="23927">MVKNVVFDLGGVLLSWEPYKYMLENFGKEVADFLNQKVFEDKDWWLMDQGVYTEKELWEKKKAQLPEYRHYLEILEKVVPELLVPIQENVSVALRLKELGYKIYILSNFSKNNFDYVYSKYDFFKAFDGMVISSHVNVVKPDEKIYRILIERYSLIPQECLYVDDRKENVEMGLKLGFFAVHLEVPYQLKSIVEKILKITL</sequence>